<evidence type="ECO:0000313" key="7">
    <source>
        <dbReference type="Proteomes" id="UP000001349"/>
    </source>
</evidence>
<accession>B8I952</accession>
<dbReference type="SUPFAM" id="SSF51905">
    <property type="entry name" value="FAD/NAD(P)-binding domain"/>
    <property type="match status" value="1"/>
</dbReference>
<proteinExistence type="predicted"/>
<evidence type="ECO:0000256" key="5">
    <source>
        <dbReference type="ARBA" id="ARBA00023014"/>
    </source>
</evidence>
<evidence type="ECO:0000256" key="2">
    <source>
        <dbReference type="ARBA" id="ARBA00022723"/>
    </source>
</evidence>
<dbReference type="PANTHER" id="PTHR43498:SF1">
    <property type="entry name" value="COB--COM HETERODISULFIDE REDUCTASE IRON-SULFUR SUBUNIT A"/>
    <property type="match status" value="1"/>
</dbReference>
<dbReference type="PRINTS" id="PR00469">
    <property type="entry name" value="PNDRDTASEII"/>
</dbReference>
<dbReference type="Gene3D" id="3.50.50.60">
    <property type="entry name" value="FAD/NAD(P)-binding domain"/>
    <property type="match status" value="1"/>
</dbReference>
<dbReference type="Pfam" id="PF12831">
    <property type="entry name" value="FAD_oxidored"/>
    <property type="match status" value="1"/>
</dbReference>
<gene>
    <name evidence="6" type="ordered locus">Ccel_0949</name>
</gene>
<dbReference type="STRING" id="394503.Ccel_0949"/>
<organism evidence="6 7">
    <name type="scientific">Ruminiclostridium cellulolyticum (strain ATCC 35319 / DSM 5812 / JCM 6584 / H10)</name>
    <name type="common">Clostridium cellulolyticum</name>
    <dbReference type="NCBI Taxonomy" id="394503"/>
    <lineage>
        <taxon>Bacteria</taxon>
        <taxon>Bacillati</taxon>
        <taxon>Bacillota</taxon>
        <taxon>Clostridia</taxon>
        <taxon>Eubacteriales</taxon>
        <taxon>Oscillospiraceae</taxon>
        <taxon>Ruminiclostridium</taxon>
    </lineage>
</organism>
<dbReference type="RefSeq" id="WP_015924469.1">
    <property type="nucleotide sequence ID" value="NC_011898.1"/>
</dbReference>
<evidence type="ECO:0000313" key="6">
    <source>
        <dbReference type="EMBL" id="ACL75312.1"/>
    </source>
</evidence>
<dbReference type="InterPro" id="IPR036188">
    <property type="entry name" value="FAD/NAD-bd_sf"/>
</dbReference>
<dbReference type="InterPro" id="IPR039650">
    <property type="entry name" value="HdrA-like"/>
</dbReference>
<protein>
    <submittedName>
        <fullName evidence="6">FAD dependent oxidoreductase</fullName>
    </submittedName>
</protein>
<keyword evidence="4" id="KW-0408">Iron</keyword>
<sequence>MSKVNYTKELPVYRDIDILVVGAGPAGIGAAICAARNGAKTLVIDDTGCVGGQATNGLVGPFMTVYDAKSEKQIIKGIFEEIVNRMVEMGGAIQPSEVRSRTSRAGFYKIGHDHVGPFDHEALKLVASDMIIEAGAELLLHTQFIDVLKEDDKIVGVVIANKSGISVIRAKIIIDCSGDADVAARSGVKYELGNVNDGNIQPATMFFRVCNVDSERLKAHIKEHEEEIRPFYGPFSWLIKEKQEEWGDVPRAEVCLFESPEPGEYRLNVTRILDIDGTNAEDLTKAELIGMKQVHKVFNFMKKYAVGFENAKFMGTAARIGIRETRHIEGLYKLTADDVLNCRVPENSIAVLATNMDTHNKSDPGGTYYTLEKGPYFGVPYTCLVPKGVSNLFVAGRSLSADAIAGSATRMIPCCIVFGQAAGTAAAIAVKEGRLPADIDVDELRATLKEQGAFLGD</sequence>
<dbReference type="GO" id="GO:0051539">
    <property type="term" value="F:4 iron, 4 sulfur cluster binding"/>
    <property type="evidence" value="ECO:0007669"/>
    <property type="project" value="UniProtKB-KW"/>
</dbReference>
<keyword evidence="2" id="KW-0479">Metal-binding</keyword>
<reference evidence="6 7" key="1">
    <citation type="submission" date="2009-01" db="EMBL/GenBank/DDBJ databases">
        <title>Complete sequence of Clostridium cellulolyticum H10.</title>
        <authorList>
            <consortium name="US DOE Joint Genome Institute"/>
            <person name="Lucas S."/>
            <person name="Copeland A."/>
            <person name="Lapidus A."/>
            <person name="Glavina del Rio T."/>
            <person name="Dalin E."/>
            <person name="Tice H."/>
            <person name="Bruce D."/>
            <person name="Goodwin L."/>
            <person name="Pitluck S."/>
            <person name="Chertkov O."/>
            <person name="Saunders E."/>
            <person name="Brettin T."/>
            <person name="Detter J.C."/>
            <person name="Han C."/>
            <person name="Larimer F."/>
            <person name="Land M."/>
            <person name="Hauser L."/>
            <person name="Kyrpides N."/>
            <person name="Ivanova N."/>
            <person name="Zhou J."/>
            <person name="Richardson P."/>
        </authorList>
    </citation>
    <scope>NUCLEOTIDE SEQUENCE [LARGE SCALE GENOMIC DNA]</scope>
    <source>
        <strain evidence="7">ATCC 35319 / DSM 5812 / JCM 6584 / H10</strain>
    </source>
</reference>
<name>B8I952_RUMCH</name>
<evidence type="ECO:0000256" key="4">
    <source>
        <dbReference type="ARBA" id="ARBA00023004"/>
    </source>
</evidence>
<evidence type="ECO:0000256" key="1">
    <source>
        <dbReference type="ARBA" id="ARBA00022485"/>
    </source>
</evidence>
<keyword evidence="7" id="KW-1185">Reference proteome</keyword>
<keyword evidence="3" id="KW-0560">Oxidoreductase</keyword>
<dbReference type="EMBL" id="CP001348">
    <property type="protein sequence ID" value="ACL75312.1"/>
    <property type="molecule type" value="Genomic_DNA"/>
</dbReference>
<dbReference type="OrthoDB" id="9777740at2"/>
<dbReference type="KEGG" id="cce:Ccel_0949"/>
<dbReference type="Proteomes" id="UP000001349">
    <property type="component" value="Chromosome"/>
</dbReference>
<dbReference type="AlphaFoldDB" id="B8I952"/>
<dbReference type="GO" id="GO:0046872">
    <property type="term" value="F:metal ion binding"/>
    <property type="evidence" value="ECO:0007669"/>
    <property type="project" value="UniProtKB-KW"/>
</dbReference>
<dbReference type="eggNOG" id="COG0644">
    <property type="taxonomic scope" value="Bacteria"/>
</dbReference>
<evidence type="ECO:0000256" key="3">
    <source>
        <dbReference type="ARBA" id="ARBA00023002"/>
    </source>
</evidence>
<dbReference type="GO" id="GO:0016491">
    <property type="term" value="F:oxidoreductase activity"/>
    <property type="evidence" value="ECO:0007669"/>
    <property type="project" value="UniProtKB-KW"/>
</dbReference>
<keyword evidence="1" id="KW-0004">4Fe-4S</keyword>
<dbReference type="PANTHER" id="PTHR43498">
    <property type="entry name" value="FERREDOXIN:COB-COM HETERODISULFIDE REDUCTASE SUBUNIT A"/>
    <property type="match status" value="1"/>
</dbReference>
<keyword evidence="5" id="KW-0411">Iron-sulfur</keyword>
<dbReference type="HOGENOM" id="CLU_045820_0_0_9"/>